<organism evidence="2 3">
    <name type="scientific">Cardiobacterium valvarum F0432</name>
    <dbReference type="NCBI Taxonomy" id="797473"/>
    <lineage>
        <taxon>Bacteria</taxon>
        <taxon>Pseudomonadati</taxon>
        <taxon>Pseudomonadota</taxon>
        <taxon>Gammaproteobacteria</taxon>
        <taxon>Cardiobacteriales</taxon>
        <taxon>Cardiobacteriaceae</taxon>
        <taxon>Cardiobacterium</taxon>
    </lineage>
</organism>
<reference evidence="2 3" key="1">
    <citation type="submission" date="2011-08" db="EMBL/GenBank/DDBJ databases">
        <authorList>
            <person name="Weinstock G."/>
            <person name="Sodergren E."/>
            <person name="Clifton S."/>
            <person name="Fulton L."/>
            <person name="Fulton B."/>
            <person name="Courtney L."/>
            <person name="Fronick C."/>
            <person name="Harrison M."/>
            <person name="Strong C."/>
            <person name="Farmer C."/>
            <person name="Delahaunty K."/>
            <person name="Markovic C."/>
            <person name="Hall O."/>
            <person name="Minx P."/>
            <person name="Tomlinson C."/>
            <person name="Mitreva M."/>
            <person name="Hou S."/>
            <person name="Chen J."/>
            <person name="Wollam A."/>
            <person name="Pepin K.H."/>
            <person name="Johnson M."/>
            <person name="Bhonagiri V."/>
            <person name="Zhang X."/>
            <person name="Suruliraj S."/>
            <person name="Warren W."/>
            <person name="Chinwalla A."/>
            <person name="Mardis E.R."/>
            <person name="Wilson R.K."/>
        </authorList>
    </citation>
    <scope>NUCLEOTIDE SEQUENCE [LARGE SCALE GENOMIC DNA]</scope>
    <source>
        <strain evidence="2 3">F0432</strain>
    </source>
</reference>
<protein>
    <submittedName>
        <fullName evidence="2">Uncharacterized protein</fullName>
    </submittedName>
</protein>
<sequence length="65" mass="7430">MAAGVRRFSRNNLDLLAALLYWLYYAQHAVFTAYFLKLANGNSIILGQEVCDNSLEINVIYRSLM</sequence>
<dbReference type="HOGENOM" id="CLU_2841722_0_0_6"/>
<dbReference type="EMBL" id="AGCM01000144">
    <property type="protein sequence ID" value="EHM52209.1"/>
    <property type="molecule type" value="Genomic_DNA"/>
</dbReference>
<proteinExistence type="predicted"/>
<comment type="caution">
    <text evidence="2">The sequence shown here is derived from an EMBL/GenBank/DDBJ whole genome shotgun (WGS) entry which is preliminary data.</text>
</comment>
<dbReference type="AlphaFoldDB" id="G9ZI50"/>
<gene>
    <name evidence="2" type="ORF">HMPREF9080_02459</name>
</gene>
<dbReference type="Proteomes" id="UP000004750">
    <property type="component" value="Unassembled WGS sequence"/>
</dbReference>
<evidence type="ECO:0000313" key="2">
    <source>
        <dbReference type="EMBL" id="EHM52209.1"/>
    </source>
</evidence>
<accession>G9ZI50</accession>
<name>G9ZI50_9GAMM</name>
<dbReference type="STRING" id="797473.HMPREF9080_02459"/>
<keyword evidence="1" id="KW-0812">Transmembrane</keyword>
<keyword evidence="1" id="KW-1133">Transmembrane helix</keyword>
<evidence type="ECO:0000313" key="3">
    <source>
        <dbReference type="Proteomes" id="UP000004750"/>
    </source>
</evidence>
<keyword evidence="1" id="KW-0472">Membrane</keyword>
<evidence type="ECO:0000256" key="1">
    <source>
        <dbReference type="SAM" id="Phobius"/>
    </source>
</evidence>
<feature type="transmembrane region" description="Helical" evidence="1">
    <location>
        <begin position="15"/>
        <end position="36"/>
    </location>
</feature>